<dbReference type="Pfam" id="PF17754">
    <property type="entry name" value="TetR_C_14"/>
    <property type="match status" value="1"/>
</dbReference>
<dbReference type="SUPFAM" id="SSF46689">
    <property type="entry name" value="Homeodomain-like"/>
    <property type="match status" value="1"/>
</dbReference>
<dbReference type="AlphaFoldDB" id="A0A934K004"/>
<accession>A0A934K004</accession>
<keyword evidence="8" id="KW-1185">Reference proteome</keyword>
<feature type="DNA-binding region" description="H-T-H motif" evidence="4">
    <location>
        <begin position="43"/>
        <end position="62"/>
    </location>
</feature>
<dbReference type="PRINTS" id="PR00455">
    <property type="entry name" value="HTHTETR"/>
</dbReference>
<evidence type="ECO:0000256" key="4">
    <source>
        <dbReference type="PROSITE-ProRule" id="PRU00335"/>
    </source>
</evidence>
<keyword evidence="3" id="KW-0804">Transcription</keyword>
<evidence type="ECO:0000256" key="3">
    <source>
        <dbReference type="ARBA" id="ARBA00023163"/>
    </source>
</evidence>
<evidence type="ECO:0000259" key="6">
    <source>
        <dbReference type="PROSITE" id="PS50977"/>
    </source>
</evidence>
<evidence type="ECO:0000256" key="2">
    <source>
        <dbReference type="ARBA" id="ARBA00023125"/>
    </source>
</evidence>
<sequence length="206" mass="22467">MNPLLEPGRPRPGLRERKKAKTRAAIQEHALRLFRQRGYEGTTVDEIADAAEVSPSTFFRYFPTKEDVVLYDALDPVLLEAFEAQPAGLSPVAALRATIREVIGGAPADVLAQQDERAALILSVPELRMRMLDEFARSMFLFAGVVAKRVGREPDDLAVRALVGAAVGVGIAVWVNARGVPASDYLRQMDEGLAQLEAGFPALSRK</sequence>
<keyword evidence="1" id="KW-0805">Transcription regulation</keyword>
<dbReference type="GO" id="GO:0003700">
    <property type="term" value="F:DNA-binding transcription factor activity"/>
    <property type="evidence" value="ECO:0007669"/>
    <property type="project" value="TreeGrafter"/>
</dbReference>
<dbReference type="PANTHER" id="PTHR30055:SF234">
    <property type="entry name" value="HTH-TYPE TRANSCRIPTIONAL REGULATOR BETI"/>
    <property type="match status" value="1"/>
</dbReference>
<protein>
    <submittedName>
        <fullName evidence="7">TetR family transcriptional regulator</fullName>
    </submittedName>
</protein>
<dbReference type="Gene3D" id="1.10.357.10">
    <property type="entry name" value="Tetracycline Repressor, domain 2"/>
    <property type="match status" value="1"/>
</dbReference>
<dbReference type="PANTHER" id="PTHR30055">
    <property type="entry name" value="HTH-TYPE TRANSCRIPTIONAL REGULATOR RUTR"/>
    <property type="match status" value="1"/>
</dbReference>
<organism evidence="7 8">
    <name type="scientific">Candidatus Nephthysia bennettiae</name>
    <dbReference type="NCBI Taxonomy" id="3127016"/>
    <lineage>
        <taxon>Bacteria</taxon>
        <taxon>Bacillati</taxon>
        <taxon>Candidatus Dormiibacterota</taxon>
        <taxon>Candidatus Dormibacteria</taxon>
        <taxon>Candidatus Dormibacterales</taxon>
        <taxon>Candidatus Dormibacteraceae</taxon>
        <taxon>Candidatus Nephthysia</taxon>
    </lineage>
</organism>
<evidence type="ECO:0000256" key="1">
    <source>
        <dbReference type="ARBA" id="ARBA00023015"/>
    </source>
</evidence>
<feature type="domain" description="HTH tetR-type" evidence="6">
    <location>
        <begin position="20"/>
        <end position="80"/>
    </location>
</feature>
<dbReference type="Gene3D" id="1.10.10.60">
    <property type="entry name" value="Homeodomain-like"/>
    <property type="match status" value="1"/>
</dbReference>
<gene>
    <name evidence="7" type="ORF">JF922_13260</name>
</gene>
<dbReference type="GO" id="GO:0000976">
    <property type="term" value="F:transcription cis-regulatory region binding"/>
    <property type="evidence" value="ECO:0007669"/>
    <property type="project" value="TreeGrafter"/>
</dbReference>
<dbReference type="InterPro" id="IPR009057">
    <property type="entry name" value="Homeodomain-like_sf"/>
</dbReference>
<evidence type="ECO:0000256" key="5">
    <source>
        <dbReference type="SAM" id="MobiDB-lite"/>
    </source>
</evidence>
<dbReference type="PROSITE" id="PS50977">
    <property type="entry name" value="HTH_TETR_2"/>
    <property type="match status" value="1"/>
</dbReference>
<dbReference type="InterPro" id="IPR050109">
    <property type="entry name" value="HTH-type_TetR-like_transc_reg"/>
</dbReference>
<name>A0A934K004_9BACT</name>
<evidence type="ECO:0000313" key="7">
    <source>
        <dbReference type="EMBL" id="MBJ7599036.1"/>
    </source>
</evidence>
<comment type="caution">
    <text evidence="7">The sequence shown here is derived from an EMBL/GenBank/DDBJ whole genome shotgun (WGS) entry which is preliminary data.</text>
</comment>
<dbReference type="InterPro" id="IPR001647">
    <property type="entry name" value="HTH_TetR"/>
</dbReference>
<dbReference type="EMBL" id="JAEKNR010000136">
    <property type="protein sequence ID" value="MBJ7599036.1"/>
    <property type="molecule type" value="Genomic_DNA"/>
</dbReference>
<dbReference type="Proteomes" id="UP000612893">
    <property type="component" value="Unassembled WGS sequence"/>
</dbReference>
<evidence type="ECO:0000313" key="8">
    <source>
        <dbReference type="Proteomes" id="UP000612893"/>
    </source>
</evidence>
<reference evidence="7" key="1">
    <citation type="submission" date="2020-10" db="EMBL/GenBank/DDBJ databases">
        <title>Ca. Dormibacterota MAGs.</title>
        <authorList>
            <person name="Montgomery K."/>
        </authorList>
    </citation>
    <scope>NUCLEOTIDE SEQUENCE [LARGE SCALE GENOMIC DNA]</scope>
    <source>
        <strain evidence="7">SC8812_S17_10</strain>
    </source>
</reference>
<feature type="region of interest" description="Disordered" evidence="5">
    <location>
        <begin position="1"/>
        <end position="20"/>
    </location>
</feature>
<keyword evidence="2 4" id="KW-0238">DNA-binding</keyword>
<dbReference type="Pfam" id="PF00440">
    <property type="entry name" value="TetR_N"/>
    <property type="match status" value="1"/>
</dbReference>
<dbReference type="InterPro" id="IPR041347">
    <property type="entry name" value="MftR_C"/>
</dbReference>
<proteinExistence type="predicted"/>